<dbReference type="InterPro" id="IPR002078">
    <property type="entry name" value="Sigma_54_int"/>
</dbReference>
<dbReference type="PROSITE" id="PS50112">
    <property type="entry name" value="PAS"/>
    <property type="match status" value="1"/>
</dbReference>
<dbReference type="RefSeq" id="WP_066193414.1">
    <property type="nucleotide sequence ID" value="NZ_JAMAUX010000001.1"/>
</dbReference>
<proteinExistence type="predicted"/>
<organism evidence="8 9">
    <name type="scientific">Cytobacillus horneckiae</name>
    <dbReference type="NCBI Taxonomy" id="549687"/>
    <lineage>
        <taxon>Bacteria</taxon>
        <taxon>Bacillati</taxon>
        <taxon>Bacillota</taxon>
        <taxon>Bacilli</taxon>
        <taxon>Bacillales</taxon>
        <taxon>Bacillaceae</taxon>
        <taxon>Cytobacillus</taxon>
    </lineage>
</organism>
<keyword evidence="5" id="KW-0175">Coiled coil</keyword>
<dbReference type="PRINTS" id="PR01590">
    <property type="entry name" value="HTHFIS"/>
</dbReference>
<dbReference type="CDD" id="cd00009">
    <property type="entry name" value="AAA"/>
    <property type="match status" value="1"/>
</dbReference>
<dbReference type="FunFam" id="3.40.50.300:FF:000006">
    <property type="entry name" value="DNA-binding transcriptional regulator NtrC"/>
    <property type="match status" value="1"/>
</dbReference>
<accession>A0A2N0ZG93</accession>
<evidence type="ECO:0000313" key="9">
    <source>
        <dbReference type="Proteomes" id="UP000233343"/>
    </source>
</evidence>
<dbReference type="SUPFAM" id="SSF55785">
    <property type="entry name" value="PYP-like sensor domain (PAS domain)"/>
    <property type="match status" value="1"/>
</dbReference>
<dbReference type="PANTHER" id="PTHR32071">
    <property type="entry name" value="TRANSCRIPTIONAL REGULATORY PROTEIN"/>
    <property type="match status" value="1"/>
</dbReference>
<dbReference type="AlphaFoldDB" id="A0A2N0ZG93"/>
<dbReference type="InterPro" id="IPR035965">
    <property type="entry name" value="PAS-like_dom_sf"/>
</dbReference>
<evidence type="ECO:0000256" key="5">
    <source>
        <dbReference type="SAM" id="Coils"/>
    </source>
</evidence>
<dbReference type="InterPro" id="IPR003593">
    <property type="entry name" value="AAA+_ATPase"/>
</dbReference>
<dbReference type="GO" id="GO:0043565">
    <property type="term" value="F:sequence-specific DNA binding"/>
    <property type="evidence" value="ECO:0007669"/>
    <property type="project" value="InterPro"/>
</dbReference>
<comment type="caution">
    <text evidence="8">The sequence shown here is derived from an EMBL/GenBank/DDBJ whole genome shotgun (WGS) entry which is preliminary data.</text>
</comment>
<evidence type="ECO:0000256" key="3">
    <source>
        <dbReference type="ARBA" id="ARBA00023015"/>
    </source>
</evidence>
<evidence type="ECO:0000256" key="4">
    <source>
        <dbReference type="ARBA" id="ARBA00023163"/>
    </source>
</evidence>
<dbReference type="InterPro" id="IPR002197">
    <property type="entry name" value="HTH_Fis"/>
</dbReference>
<protein>
    <submittedName>
        <fullName evidence="8">Sigma-54-dependent Fis family transcriptional regulator</fullName>
    </submittedName>
</protein>
<dbReference type="InterPro" id="IPR058031">
    <property type="entry name" value="AAA_lid_NorR"/>
</dbReference>
<dbReference type="InterPro" id="IPR000014">
    <property type="entry name" value="PAS"/>
</dbReference>
<dbReference type="InterPro" id="IPR027417">
    <property type="entry name" value="P-loop_NTPase"/>
</dbReference>
<reference evidence="8 9" key="1">
    <citation type="journal article" date="2010" name="Int. J. Syst. Evol. Microbiol.">
        <title>Bacillus horneckiae sp. nov., isolated from a spacecraft-assembly clean room.</title>
        <authorList>
            <person name="Vaishampayan P."/>
            <person name="Probst A."/>
            <person name="Krishnamurthi S."/>
            <person name="Ghosh S."/>
            <person name="Osman S."/>
            <person name="McDowall A."/>
            <person name="Ruckmani A."/>
            <person name="Mayilraj S."/>
            <person name="Venkateswaran K."/>
        </authorList>
    </citation>
    <scope>NUCLEOTIDE SEQUENCE [LARGE SCALE GENOMIC DNA]</scope>
    <source>
        <strain evidence="9">1PO1SC</strain>
    </source>
</reference>
<dbReference type="PROSITE" id="PS50045">
    <property type="entry name" value="SIGMA54_INTERACT_4"/>
    <property type="match status" value="1"/>
</dbReference>
<dbReference type="PROSITE" id="PS00675">
    <property type="entry name" value="SIGMA54_INTERACT_1"/>
    <property type="match status" value="1"/>
</dbReference>
<dbReference type="Gene3D" id="1.10.8.60">
    <property type="match status" value="1"/>
</dbReference>
<dbReference type="Pfam" id="PF02954">
    <property type="entry name" value="HTH_8"/>
    <property type="match status" value="1"/>
</dbReference>
<name>A0A2N0ZG93_9BACI</name>
<dbReference type="Pfam" id="PF00158">
    <property type="entry name" value="Sigma54_activat"/>
    <property type="match status" value="1"/>
</dbReference>
<dbReference type="Pfam" id="PF25601">
    <property type="entry name" value="AAA_lid_14"/>
    <property type="match status" value="1"/>
</dbReference>
<keyword evidence="9" id="KW-1185">Reference proteome</keyword>
<dbReference type="InterPro" id="IPR009057">
    <property type="entry name" value="Homeodomain-like_sf"/>
</dbReference>
<evidence type="ECO:0000259" key="7">
    <source>
        <dbReference type="PROSITE" id="PS50112"/>
    </source>
</evidence>
<dbReference type="Pfam" id="PF13426">
    <property type="entry name" value="PAS_9"/>
    <property type="match status" value="1"/>
</dbReference>
<keyword evidence="3" id="KW-0805">Transcription regulation</keyword>
<dbReference type="Gene3D" id="1.10.10.60">
    <property type="entry name" value="Homeodomain-like"/>
    <property type="match status" value="1"/>
</dbReference>
<evidence type="ECO:0000313" key="8">
    <source>
        <dbReference type="EMBL" id="PKG28517.1"/>
    </source>
</evidence>
<keyword evidence="2" id="KW-0067">ATP-binding</keyword>
<dbReference type="PANTHER" id="PTHR32071:SF57">
    <property type="entry name" value="C4-DICARBOXYLATE TRANSPORT TRANSCRIPTIONAL REGULATORY PROTEIN DCTD"/>
    <property type="match status" value="1"/>
</dbReference>
<dbReference type="InterPro" id="IPR025662">
    <property type="entry name" value="Sigma_54_int_dom_ATP-bd_1"/>
</dbReference>
<dbReference type="SMART" id="SM00091">
    <property type="entry name" value="PAS"/>
    <property type="match status" value="1"/>
</dbReference>
<dbReference type="Gene3D" id="3.40.50.300">
    <property type="entry name" value="P-loop containing nucleotide triphosphate hydrolases"/>
    <property type="match status" value="1"/>
</dbReference>
<gene>
    <name evidence="8" type="ORF">CWS20_13175</name>
</gene>
<dbReference type="GO" id="GO:0005524">
    <property type="term" value="F:ATP binding"/>
    <property type="evidence" value="ECO:0007669"/>
    <property type="project" value="UniProtKB-KW"/>
</dbReference>
<sequence>MSLSLPPLKEAVKKLLITDNIEEMTSISLSFNRSWDDLLSALKQCPTITIVDDEGHSLGYLSAGQIAEFIYHHFNQLSEYYHAVLKTSDSSVTVINANGIVCSWTEGAERIFSVNNQDIIGKPITDFFEYEKLEILQSLNEGKSITGHYHQPRSDLFVLINSNPVYLNGHIIGAVVSETDVTHQVALNEKLFHMSNEMHRLEQEMAKYKNTHDAFHTIKGKSTAIKNTIALAKKVCTVKSTVLILGESGVGKEVFAKAIHEASEGPGAPFISINCGAIPSSLFESELFGYERGSFSGADPKGKKGKIELARGGTLFLDEIGELPLDMQVKLLRVLQERKYYRVGGEKEIDINFRILTATNRDLPQLMKEGKFREDLYYRLNVVSIPIPPLRERKEDLIELVHHFIYNFSISYNRPIHQLAPEVIHELLQYNWPGNIRELRNVAERLVVFATDGVIRKEYLPFTPNHSDQSSNVGFLIEEKSIENEEPILPLQVELEKHERCIIEKALRLTAGNKVECAKQLGITRATLYNRMKRLGLH</sequence>
<feature type="coiled-coil region" evidence="5">
    <location>
        <begin position="184"/>
        <end position="211"/>
    </location>
</feature>
<dbReference type="SUPFAM" id="SSF46689">
    <property type="entry name" value="Homeodomain-like"/>
    <property type="match status" value="1"/>
</dbReference>
<dbReference type="GO" id="GO:0006355">
    <property type="term" value="P:regulation of DNA-templated transcription"/>
    <property type="evidence" value="ECO:0007669"/>
    <property type="project" value="InterPro"/>
</dbReference>
<keyword evidence="1" id="KW-0547">Nucleotide-binding</keyword>
<feature type="domain" description="Sigma-54 factor interaction" evidence="6">
    <location>
        <begin position="218"/>
        <end position="448"/>
    </location>
</feature>
<dbReference type="PROSITE" id="PS00688">
    <property type="entry name" value="SIGMA54_INTERACT_3"/>
    <property type="match status" value="1"/>
</dbReference>
<dbReference type="Gene3D" id="3.30.450.20">
    <property type="entry name" value="PAS domain"/>
    <property type="match status" value="1"/>
</dbReference>
<dbReference type="EMBL" id="PISD01000028">
    <property type="protein sequence ID" value="PKG28517.1"/>
    <property type="molecule type" value="Genomic_DNA"/>
</dbReference>
<evidence type="ECO:0000259" key="6">
    <source>
        <dbReference type="PROSITE" id="PS50045"/>
    </source>
</evidence>
<dbReference type="SMART" id="SM00382">
    <property type="entry name" value="AAA"/>
    <property type="match status" value="1"/>
</dbReference>
<evidence type="ECO:0000256" key="2">
    <source>
        <dbReference type="ARBA" id="ARBA00022840"/>
    </source>
</evidence>
<feature type="domain" description="PAS" evidence="7">
    <location>
        <begin position="77"/>
        <end position="148"/>
    </location>
</feature>
<dbReference type="Proteomes" id="UP000233343">
    <property type="component" value="Unassembled WGS sequence"/>
</dbReference>
<dbReference type="SUPFAM" id="SSF52540">
    <property type="entry name" value="P-loop containing nucleoside triphosphate hydrolases"/>
    <property type="match status" value="1"/>
</dbReference>
<dbReference type="InterPro" id="IPR025944">
    <property type="entry name" value="Sigma_54_int_dom_CS"/>
</dbReference>
<dbReference type="CDD" id="cd00130">
    <property type="entry name" value="PAS"/>
    <property type="match status" value="1"/>
</dbReference>
<keyword evidence="4" id="KW-0804">Transcription</keyword>
<evidence type="ECO:0000256" key="1">
    <source>
        <dbReference type="ARBA" id="ARBA00022741"/>
    </source>
</evidence>